<dbReference type="InterPro" id="IPR008844">
    <property type="entry name" value="Spore_GerAC-like"/>
</dbReference>
<dbReference type="Pfam" id="PF05504">
    <property type="entry name" value="Spore_GerAC"/>
    <property type="match status" value="1"/>
</dbReference>
<accession>A0A3M8CVG0</accession>
<evidence type="ECO:0000259" key="9">
    <source>
        <dbReference type="Pfam" id="PF25198"/>
    </source>
</evidence>
<comment type="subcellular location">
    <subcellularLocation>
        <location evidence="1">Membrane</location>
        <topology evidence="1">Lipid-anchor</topology>
    </subcellularLocation>
</comment>
<evidence type="ECO:0000256" key="3">
    <source>
        <dbReference type="ARBA" id="ARBA00022544"/>
    </source>
</evidence>
<evidence type="ECO:0000256" key="2">
    <source>
        <dbReference type="ARBA" id="ARBA00007886"/>
    </source>
</evidence>
<dbReference type="EMBL" id="RHHQ01000028">
    <property type="protein sequence ID" value="RNB79598.1"/>
    <property type="molecule type" value="Genomic_DNA"/>
</dbReference>
<evidence type="ECO:0000313" key="10">
    <source>
        <dbReference type="EMBL" id="RNB79598.1"/>
    </source>
</evidence>
<dbReference type="OrthoDB" id="2694406at2"/>
<dbReference type="NCBIfam" id="TIGR02887">
    <property type="entry name" value="spore_ger_x_C"/>
    <property type="match status" value="1"/>
</dbReference>
<reference evidence="10 11" key="1">
    <citation type="submission" date="2018-10" db="EMBL/GenBank/DDBJ databases">
        <title>Phylogenomics of Brevibacillus.</title>
        <authorList>
            <person name="Dunlap C."/>
        </authorList>
    </citation>
    <scope>NUCLEOTIDE SEQUENCE [LARGE SCALE GENOMIC DNA]</scope>
    <source>
        <strain evidence="10 11">JCM 15716</strain>
    </source>
</reference>
<keyword evidence="6" id="KW-0564">Palmitate</keyword>
<keyword evidence="4" id="KW-0732">Signal</keyword>
<organism evidence="10 11">
    <name type="scientific">Brevibacillus fluminis</name>
    <dbReference type="NCBI Taxonomy" id="511487"/>
    <lineage>
        <taxon>Bacteria</taxon>
        <taxon>Bacillati</taxon>
        <taxon>Bacillota</taxon>
        <taxon>Bacilli</taxon>
        <taxon>Bacillales</taxon>
        <taxon>Paenibacillaceae</taxon>
        <taxon>Brevibacillus</taxon>
    </lineage>
</organism>
<dbReference type="InterPro" id="IPR046953">
    <property type="entry name" value="Spore_GerAC-like_C"/>
</dbReference>
<comment type="similarity">
    <text evidence="2">Belongs to the GerABKC lipoprotein family.</text>
</comment>
<dbReference type="PANTHER" id="PTHR35789">
    <property type="entry name" value="SPORE GERMINATION PROTEIN B3"/>
    <property type="match status" value="1"/>
</dbReference>
<protein>
    <submittedName>
        <fullName evidence="10">Ger(X)C family spore germination protein</fullName>
    </submittedName>
</protein>
<dbReference type="Gene3D" id="3.30.300.210">
    <property type="entry name" value="Nutrient germinant receptor protein C, domain 3"/>
    <property type="match status" value="1"/>
</dbReference>
<evidence type="ECO:0000256" key="6">
    <source>
        <dbReference type="ARBA" id="ARBA00023139"/>
    </source>
</evidence>
<keyword evidence="11" id="KW-1185">Reference proteome</keyword>
<dbReference type="Pfam" id="PF25198">
    <property type="entry name" value="Spore_GerAC_N"/>
    <property type="match status" value="1"/>
</dbReference>
<dbReference type="InterPro" id="IPR038501">
    <property type="entry name" value="Spore_GerAC_C_sf"/>
</dbReference>
<evidence type="ECO:0000256" key="7">
    <source>
        <dbReference type="ARBA" id="ARBA00023288"/>
    </source>
</evidence>
<keyword evidence="5" id="KW-0472">Membrane</keyword>
<feature type="domain" description="Spore germination GerAC-like C-terminal" evidence="8">
    <location>
        <begin position="231"/>
        <end position="402"/>
    </location>
</feature>
<evidence type="ECO:0000256" key="5">
    <source>
        <dbReference type="ARBA" id="ARBA00023136"/>
    </source>
</evidence>
<keyword evidence="7" id="KW-0449">Lipoprotein</keyword>
<gene>
    <name evidence="10" type="ORF">EDM56_29185</name>
</gene>
<evidence type="ECO:0000256" key="4">
    <source>
        <dbReference type="ARBA" id="ARBA00022729"/>
    </source>
</evidence>
<evidence type="ECO:0000313" key="11">
    <source>
        <dbReference type="Proteomes" id="UP000271031"/>
    </source>
</evidence>
<dbReference type="Proteomes" id="UP000271031">
    <property type="component" value="Unassembled WGS sequence"/>
</dbReference>
<dbReference type="GO" id="GO:0009847">
    <property type="term" value="P:spore germination"/>
    <property type="evidence" value="ECO:0007669"/>
    <property type="project" value="InterPro"/>
</dbReference>
<dbReference type="InterPro" id="IPR057336">
    <property type="entry name" value="GerAC_N"/>
</dbReference>
<dbReference type="PANTHER" id="PTHR35789:SF1">
    <property type="entry name" value="SPORE GERMINATION PROTEIN B3"/>
    <property type="match status" value="1"/>
</dbReference>
<feature type="domain" description="Spore germination protein N-terminal" evidence="9">
    <location>
        <begin position="55"/>
        <end position="221"/>
    </location>
</feature>
<dbReference type="GO" id="GO:0016020">
    <property type="term" value="C:membrane"/>
    <property type="evidence" value="ECO:0007669"/>
    <property type="project" value="UniProtKB-SubCell"/>
</dbReference>
<dbReference type="AlphaFoldDB" id="A0A3M8CVG0"/>
<evidence type="ECO:0000256" key="1">
    <source>
        <dbReference type="ARBA" id="ARBA00004635"/>
    </source>
</evidence>
<comment type="caution">
    <text evidence="10">The sequence shown here is derived from an EMBL/GenBank/DDBJ whole genome shotgun (WGS) entry which is preliminary data.</text>
</comment>
<proteinExistence type="inferred from homology"/>
<keyword evidence="3" id="KW-0309">Germination</keyword>
<name>A0A3M8CVG0_9BACL</name>
<sequence length="414" mass="47081">MGLSIRHDHGLFFPCLFMAVCRSHRSNTLEAKQMNIRLLAILLPFTLLLSGCLGQMKLDEITLLLTYGIDLAKDGSLDIYTAAPVFSREAKKKTEIMHVHSKSLREGRDHLEDEAIGVVATGKIQNIIFSKKLLQQKSIFELLDVVFRDPKSSLKADLVLVDTPIKQVIAINVADKPRLSVYLRELVQSAHTSESSVLTSVRTLYHQYYEKGITPYLTEMKLIENRLNIAGTSLLTKKGFYADTLNPKESTYLLILQRDIQHPVSMNIELPQHLFKKKGQLRNSISFLIDYTRFTYKTSYLDGHFQFDLHFNFRIVINEVLVNANPLKDQKRLEQALADQIKKEMDALVTKLQKQHLDPIGLGIYARAFSYNEWKQVQHDWGLAFSKAKVNINPTVSIISIGSLKNAGIKANIK</sequence>
<evidence type="ECO:0000259" key="8">
    <source>
        <dbReference type="Pfam" id="PF05504"/>
    </source>
</evidence>